<evidence type="ECO:0000256" key="3">
    <source>
        <dbReference type="ARBA" id="ARBA00023014"/>
    </source>
</evidence>
<dbReference type="Pfam" id="PF00085">
    <property type="entry name" value="Thioredoxin"/>
    <property type="match status" value="1"/>
</dbReference>
<evidence type="ECO:0000313" key="6">
    <source>
        <dbReference type="RefSeq" id="XP_018493820.1"/>
    </source>
</evidence>
<dbReference type="PROSITE" id="PS51354">
    <property type="entry name" value="GLUTAREDOXIN_2"/>
    <property type="match status" value="1"/>
</dbReference>
<name>A0AAJ7L2J9_9ACAR</name>
<dbReference type="SUPFAM" id="SSF52833">
    <property type="entry name" value="Thioredoxin-like"/>
    <property type="match status" value="2"/>
</dbReference>
<dbReference type="GO" id="GO:0005829">
    <property type="term" value="C:cytosol"/>
    <property type="evidence" value="ECO:0007669"/>
    <property type="project" value="TreeGrafter"/>
</dbReference>
<evidence type="ECO:0000256" key="1">
    <source>
        <dbReference type="ARBA" id="ARBA00022723"/>
    </source>
</evidence>
<dbReference type="PANTHER" id="PTHR10293:SF73">
    <property type="entry name" value="GLUTAREDOXIN-3"/>
    <property type="match status" value="1"/>
</dbReference>
<dbReference type="GO" id="GO:0051536">
    <property type="term" value="F:iron-sulfur cluster binding"/>
    <property type="evidence" value="ECO:0007669"/>
    <property type="project" value="UniProtKB-KW"/>
</dbReference>
<dbReference type="GO" id="GO:0046872">
    <property type="term" value="F:metal ion binding"/>
    <property type="evidence" value="ECO:0007669"/>
    <property type="project" value="UniProtKB-KW"/>
</dbReference>
<sequence>MEVIKSKEDFEKASTNSLKGFLVVHFFAASWSPECTQMEDVIKEIAADHPKTKFFRIEAEELEAISQQYGITAVPEFVFLLGKATQEKMRGADPSSFMHKVRELEKKAETACLGDEATKSASSSAESLDTRLRKLIDSKKVMIFMKGDPNQPRCGFSRKAIEMLKKHSVEFGYFDILTDNDVREGLKKYSNWPSYPQLYVKGDLVGGVDIMAQLEEEGSLKGVLEGSA</sequence>
<protein>
    <submittedName>
        <fullName evidence="6">Monothiol glutaredoxin-S11</fullName>
    </submittedName>
</protein>
<dbReference type="GO" id="GO:0006879">
    <property type="term" value="P:intracellular iron ion homeostasis"/>
    <property type="evidence" value="ECO:0007669"/>
    <property type="project" value="TreeGrafter"/>
</dbReference>
<keyword evidence="3" id="KW-0411">Iron-sulfur</keyword>
<keyword evidence="2" id="KW-0408">Iron</keyword>
<dbReference type="InterPro" id="IPR013766">
    <property type="entry name" value="Thioredoxin_domain"/>
</dbReference>
<dbReference type="AlphaFoldDB" id="A0AAJ7L2J9"/>
<dbReference type="NCBIfam" id="TIGR00365">
    <property type="entry name" value="Grx4 family monothiol glutaredoxin"/>
    <property type="match status" value="1"/>
</dbReference>
<dbReference type="Gene3D" id="3.40.30.10">
    <property type="entry name" value="Glutaredoxin"/>
    <property type="match status" value="2"/>
</dbReference>
<dbReference type="GeneID" id="100904120"/>
<organism evidence="5 6">
    <name type="scientific">Galendromus occidentalis</name>
    <name type="common">western predatory mite</name>
    <dbReference type="NCBI Taxonomy" id="34638"/>
    <lineage>
        <taxon>Eukaryota</taxon>
        <taxon>Metazoa</taxon>
        <taxon>Ecdysozoa</taxon>
        <taxon>Arthropoda</taxon>
        <taxon>Chelicerata</taxon>
        <taxon>Arachnida</taxon>
        <taxon>Acari</taxon>
        <taxon>Parasitiformes</taxon>
        <taxon>Mesostigmata</taxon>
        <taxon>Gamasina</taxon>
        <taxon>Phytoseioidea</taxon>
        <taxon>Phytoseiidae</taxon>
        <taxon>Typhlodrominae</taxon>
        <taxon>Galendromus</taxon>
    </lineage>
</organism>
<reference evidence="6" key="1">
    <citation type="submission" date="2025-08" db="UniProtKB">
        <authorList>
            <consortium name="RefSeq"/>
        </authorList>
    </citation>
    <scope>IDENTIFICATION</scope>
</reference>
<dbReference type="RefSeq" id="XP_018493820.1">
    <property type="nucleotide sequence ID" value="XM_018638304.1"/>
</dbReference>
<proteinExistence type="predicted"/>
<evidence type="ECO:0000256" key="2">
    <source>
        <dbReference type="ARBA" id="ARBA00023004"/>
    </source>
</evidence>
<keyword evidence="1" id="KW-0479">Metal-binding</keyword>
<evidence type="ECO:0000259" key="4">
    <source>
        <dbReference type="PROSITE" id="PS51352"/>
    </source>
</evidence>
<dbReference type="Proteomes" id="UP000694867">
    <property type="component" value="Unplaced"/>
</dbReference>
<dbReference type="GO" id="GO:0005634">
    <property type="term" value="C:nucleus"/>
    <property type="evidence" value="ECO:0007669"/>
    <property type="project" value="TreeGrafter"/>
</dbReference>
<dbReference type="InterPro" id="IPR033658">
    <property type="entry name" value="GRX_PICOT-like"/>
</dbReference>
<dbReference type="Pfam" id="PF00462">
    <property type="entry name" value="Glutaredoxin"/>
    <property type="match status" value="1"/>
</dbReference>
<gene>
    <name evidence="6" type="primary">LOC100904120</name>
</gene>
<accession>A0AAJ7L2J9</accession>
<keyword evidence="5" id="KW-1185">Reference proteome</keyword>
<dbReference type="InterPro" id="IPR004480">
    <property type="entry name" value="Monothiol_GRX-rel"/>
</dbReference>
<dbReference type="PANTHER" id="PTHR10293">
    <property type="entry name" value="GLUTAREDOXIN FAMILY MEMBER"/>
    <property type="match status" value="1"/>
</dbReference>
<dbReference type="KEGG" id="goe:100904120"/>
<evidence type="ECO:0000313" key="5">
    <source>
        <dbReference type="Proteomes" id="UP000694867"/>
    </source>
</evidence>
<dbReference type="CDD" id="cd03028">
    <property type="entry name" value="GRX_PICOT_like"/>
    <property type="match status" value="1"/>
</dbReference>
<dbReference type="PROSITE" id="PS51352">
    <property type="entry name" value="THIOREDOXIN_2"/>
    <property type="match status" value="1"/>
</dbReference>
<dbReference type="InterPro" id="IPR036249">
    <property type="entry name" value="Thioredoxin-like_sf"/>
</dbReference>
<feature type="domain" description="Thioredoxin" evidence="4">
    <location>
        <begin position="1"/>
        <end position="166"/>
    </location>
</feature>
<dbReference type="FunFam" id="3.40.30.10:FF:000012">
    <property type="entry name" value="Monothiol glutaredoxin"/>
    <property type="match status" value="1"/>
</dbReference>
<dbReference type="InterPro" id="IPR002109">
    <property type="entry name" value="Glutaredoxin"/>
</dbReference>